<feature type="region of interest" description="NMP" evidence="5">
    <location>
        <begin position="31"/>
        <end position="60"/>
    </location>
</feature>
<organism evidence="9 10">
    <name type="scientific">Posidoniimonas corsicana</name>
    <dbReference type="NCBI Taxonomy" id="1938618"/>
    <lineage>
        <taxon>Bacteria</taxon>
        <taxon>Pseudomonadati</taxon>
        <taxon>Planctomycetota</taxon>
        <taxon>Planctomycetia</taxon>
        <taxon>Pirellulales</taxon>
        <taxon>Lacipirellulaceae</taxon>
        <taxon>Posidoniimonas</taxon>
    </lineage>
</organism>
<evidence type="ECO:0000313" key="9">
    <source>
        <dbReference type="EMBL" id="TWT37276.1"/>
    </source>
</evidence>
<dbReference type="UniPathway" id="UPA00588">
    <property type="reaction ID" value="UER00649"/>
</dbReference>
<gene>
    <name evidence="9" type="primary">adk_2</name>
    <name evidence="5" type="synonym">adk</name>
    <name evidence="9" type="ORF">KOR34_22240</name>
</gene>
<evidence type="ECO:0000256" key="5">
    <source>
        <dbReference type="HAMAP-Rule" id="MF_00235"/>
    </source>
</evidence>
<feature type="binding site" evidence="5">
    <location>
        <position position="156"/>
    </location>
    <ligand>
        <name>AMP</name>
        <dbReference type="ChEBI" id="CHEBI:456215"/>
    </ligand>
</feature>
<keyword evidence="5" id="KW-0963">Cytoplasm</keyword>
<feature type="binding site" evidence="5">
    <location>
        <position position="126"/>
    </location>
    <ligand>
        <name>Zn(2+)</name>
        <dbReference type="ChEBI" id="CHEBI:29105"/>
        <note>structural</note>
    </ligand>
</feature>
<feature type="binding site" evidence="5">
    <location>
        <position position="146"/>
    </location>
    <ligand>
        <name>Zn(2+)</name>
        <dbReference type="ChEBI" id="CHEBI:29105"/>
        <note>structural</note>
    </ligand>
</feature>
<dbReference type="SUPFAM" id="SSF57774">
    <property type="entry name" value="Microbial and mitochondrial ADK, insert 'zinc finger' domain"/>
    <property type="match status" value="1"/>
</dbReference>
<dbReference type="PRINTS" id="PR00094">
    <property type="entry name" value="ADENYLTKNASE"/>
</dbReference>
<dbReference type="CDD" id="cd01428">
    <property type="entry name" value="ADK"/>
    <property type="match status" value="1"/>
</dbReference>
<dbReference type="EMBL" id="SIHJ01000001">
    <property type="protein sequence ID" value="TWT37276.1"/>
    <property type="molecule type" value="Genomic_DNA"/>
</dbReference>
<comment type="subunit">
    <text evidence="5 7">Monomer.</text>
</comment>
<evidence type="ECO:0000256" key="2">
    <source>
        <dbReference type="ARBA" id="ARBA00022727"/>
    </source>
</evidence>
<keyword evidence="3 5" id="KW-0547">Nucleotide-binding</keyword>
<feature type="binding site" evidence="5">
    <location>
        <position position="93"/>
    </location>
    <ligand>
        <name>AMP</name>
        <dbReference type="ChEBI" id="CHEBI:456215"/>
    </ligand>
</feature>
<reference evidence="9 10" key="1">
    <citation type="submission" date="2019-02" db="EMBL/GenBank/DDBJ databases">
        <title>Deep-cultivation of Planctomycetes and their phenomic and genomic characterization uncovers novel biology.</title>
        <authorList>
            <person name="Wiegand S."/>
            <person name="Jogler M."/>
            <person name="Boedeker C."/>
            <person name="Pinto D."/>
            <person name="Vollmers J."/>
            <person name="Rivas-Marin E."/>
            <person name="Kohn T."/>
            <person name="Peeters S.H."/>
            <person name="Heuer A."/>
            <person name="Rast P."/>
            <person name="Oberbeckmann S."/>
            <person name="Bunk B."/>
            <person name="Jeske O."/>
            <person name="Meyerdierks A."/>
            <person name="Storesund J.E."/>
            <person name="Kallscheuer N."/>
            <person name="Luecker S."/>
            <person name="Lage O.M."/>
            <person name="Pohl T."/>
            <person name="Merkel B.J."/>
            <person name="Hornburger P."/>
            <person name="Mueller R.-W."/>
            <person name="Bruemmer F."/>
            <person name="Labrenz M."/>
            <person name="Spormann A.M."/>
            <person name="Op Den Camp H."/>
            <person name="Overmann J."/>
            <person name="Amann R."/>
            <person name="Jetten M.S.M."/>
            <person name="Mascher T."/>
            <person name="Medema M.H."/>
            <person name="Devos D.P."/>
            <person name="Kaster A.-K."/>
            <person name="Ovreas L."/>
            <person name="Rohde M."/>
            <person name="Galperin M.Y."/>
            <person name="Jogler C."/>
        </authorList>
    </citation>
    <scope>NUCLEOTIDE SEQUENCE [LARGE SCALE GENOMIC DNA]</scope>
    <source>
        <strain evidence="9 10">KOR34</strain>
    </source>
</reference>
<evidence type="ECO:0000256" key="1">
    <source>
        <dbReference type="ARBA" id="ARBA00022679"/>
    </source>
</evidence>
<sequence>MRKYVIMGAPGCGKGTQAKLLSSRYDLVHISVGDIFRLNIQTHTKLAARIKRIVNAGRLVPDEIVDEVVDKRLKEHDWNYGFILDGFPRNRAQAEFFLENYDIDAVVLLDVTDEAVIERVQARRLCSDCGLDYNLIHHRPAEPDVCDVCGGSLIARADDVQETVLKRLADYREQTVPVVELFMTKELVVHIDGMKSIEQVNASICNKLGLPPAEMLLA</sequence>
<dbReference type="EC" id="2.7.4.3" evidence="5 7"/>
<keyword evidence="5" id="KW-0479">Metal-binding</keyword>
<feature type="binding site" evidence="5">
    <location>
        <begin position="11"/>
        <end position="16"/>
    </location>
    <ligand>
        <name>ATP</name>
        <dbReference type="ChEBI" id="CHEBI:30616"/>
    </ligand>
</feature>
<keyword evidence="2 5" id="KW-0545">Nucleotide biosynthesis</keyword>
<name>A0A5C5VF50_9BACT</name>
<comment type="similarity">
    <text evidence="5 6">Belongs to the adenylate kinase family.</text>
</comment>
<comment type="caution">
    <text evidence="9">The sequence shown here is derived from an EMBL/GenBank/DDBJ whole genome shotgun (WGS) entry which is preliminary data.</text>
</comment>
<evidence type="ECO:0000256" key="6">
    <source>
        <dbReference type="RuleBase" id="RU003330"/>
    </source>
</evidence>
<comment type="function">
    <text evidence="5">Catalyzes the reversible transfer of the terminal phosphate group between ATP and AMP. Plays an important role in cellular energy homeostasis and in adenine nucleotide metabolism.</text>
</comment>
<dbReference type="NCBIfam" id="TIGR01351">
    <property type="entry name" value="adk"/>
    <property type="match status" value="1"/>
</dbReference>
<dbReference type="InterPro" id="IPR033690">
    <property type="entry name" value="Adenylat_kinase_CS"/>
</dbReference>
<keyword evidence="5 7" id="KW-0067">ATP-binding</keyword>
<evidence type="ECO:0000256" key="7">
    <source>
        <dbReference type="RuleBase" id="RU003331"/>
    </source>
</evidence>
<keyword evidence="10" id="KW-1185">Reference proteome</keyword>
<feature type="binding site" evidence="5">
    <location>
        <begin position="86"/>
        <end position="89"/>
    </location>
    <ligand>
        <name>AMP</name>
        <dbReference type="ChEBI" id="CHEBI:456215"/>
    </ligand>
</feature>
<dbReference type="GO" id="GO:0004017">
    <property type="term" value="F:AMP kinase activity"/>
    <property type="evidence" value="ECO:0007669"/>
    <property type="project" value="UniProtKB-UniRule"/>
</dbReference>
<accession>A0A5C5VF50</accession>
<comment type="pathway">
    <text evidence="5">Purine metabolism; AMP biosynthesis via salvage pathway; AMP from ADP: step 1/1.</text>
</comment>
<dbReference type="OrthoDB" id="9805030at2"/>
<comment type="caution">
    <text evidence="5">Lacks conserved residue(s) required for the propagation of feature annotation.</text>
</comment>
<dbReference type="InterPro" id="IPR007862">
    <property type="entry name" value="Adenylate_kinase_lid-dom"/>
</dbReference>
<dbReference type="Proteomes" id="UP000316714">
    <property type="component" value="Unassembled WGS sequence"/>
</dbReference>
<feature type="binding site" evidence="5">
    <location>
        <begin position="58"/>
        <end position="60"/>
    </location>
    <ligand>
        <name>AMP</name>
        <dbReference type="ChEBI" id="CHEBI:456215"/>
    </ligand>
</feature>
<feature type="binding site" evidence="5">
    <location>
        <position position="167"/>
    </location>
    <ligand>
        <name>AMP</name>
        <dbReference type="ChEBI" id="CHEBI:456215"/>
    </ligand>
</feature>
<evidence type="ECO:0000256" key="3">
    <source>
        <dbReference type="ARBA" id="ARBA00022741"/>
    </source>
</evidence>
<dbReference type="GO" id="GO:0008270">
    <property type="term" value="F:zinc ion binding"/>
    <property type="evidence" value="ECO:0007669"/>
    <property type="project" value="UniProtKB-UniRule"/>
</dbReference>
<dbReference type="PROSITE" id="PS00113">
    <property type="entry name" value="ADENYLATE_KINASE"/>
    <property type="match status" value="1"/>
</dbReference>
<dbReference type="HAMAP" id="MF_00235">
    <property type="entry name" value="Adenylate_kinase_Adk"/>
    <property type="match status" value="1"/>
</dbReference>
<dbReference type="InterPro" id="IPR000850">
    <property type="entry name" value="Adenylat/UMP-CMP_kin"/>
</dbReference>
<feature type="binding site" evidence="5">
    <location>
        <position position="37"/>
    </location>
    <ligand>
        <name>AMP</name>
        <dbReference type="ChEBI" id="CHEBI:456215"/>
    </ligand>
</feature>
<dbReference type="SUPFAM" id="SSF52540">
    <property type="entry name" value="P-loop containing nucleoside triphosphate hydrolases"/>
    <property type="match status" value="1"/>
</dbReference>
<feature type="region of interest" description="LID" evidence="5">
    <location>
        <begin position="122"/>
        <end position="159"/>
    </location>
</feature>
<feature type="binding site" evidence="5">
    <location>
        <position position="195"/>
    </location>
    <ligand>
        <name>ATP</name>
        <dbReference type="ChEBI" id="CHEBI:30616"/>
    </ligand>
</feature>
<dbReference type="GO" id="GO:0005737">
    <property type="term" value="C:cytoplasm"/>
    <property type="evidence" value="ECO:0007669"/>
    <property type="project" value="UniProtKB-SubCell"/>
</dbReference>
<keyword evidence="1 5" id="KW-0808">Transferase</keyword>
<evidence type="ECO:0000313" key="10">
    <source>
        <dbReference type="Proteomes" id="UP000316714"/>
    </source>
</evidence>
<dbReference type="Pfam" id="PF00406">
    <property type="entry name" value="ADK"/>
    <property type="match status" value="1"/>
</dbReference>
<feature type="domain" description="Adenylate kinase active site lid" evidence="8">
    <location>
        <begin position="123"/>
        <end position="158"/>
    </location>
</feature>
<keyword evidence="4 5" id="KW-0418">Kinase</keyword>
<proteinExistence type="inferred from homology"/>
<comment type="subcellular location">
    <subcellularLocation>
        <location evidence="5 7">Cytoplasm</location>
    </subcellularLocation>
</comment>
<dbReference type="AlphaFoldDB" id="A0A5C5VF50"/>
<dbReference type="InterPro" id="IPR027417">
    <property type="entry name" value="P-loop_NTPase"/>
</dbReference>
<dbReference type="GO" id="GO:0044209">
    <property type="term" value="P:AMP salvage"/>
    <property type="evidence" value="ECO:0007669"/>
    <property type="project" value="UniProtKB-UniRule"/>
</dbReference>
<dbReference type="RefSeq" id="WP_146564619.1">
    <property type="nucleotide sequence ID" value="NZ_SIHJ01000001.1"/>
</dbReference>
<feature type="binding site" evidence="5">
    <location>
        <position position="123"/>
    </location>
    <ligand>
        <name>ATP</name>
        <dbReference type="ChEBI" id="CHEBI:30616"/>
    </ligand>
</feature>
<dbReference type="Gene3D" id="3.40.50.300">
    <property type="entry name" value="P-loop containing nucleotide triphosphate hydrolases"/>
    <property type="match status" value="1"/>
</dbReference>
<comment type="domain">
    <text evidence="5">Consists of three domains, a large central CORE domain and two small peripheral domains, NMPbind and LID, which undergo movements during catalysis. The LID domain closes over the site of phosphoryl transfer upon ATP binding. Assembling and dissambling the active center during each catalytic cycle provides an effective means to prevent ATP hydrolysis. Some bacteria have evolved a zinc-coordinating structure that stabilizes the LID domain.</text>
</comment>
<dbReference type="InterPro" id="IPR036193">
    <property type="entry name" value="ADK_active_lid_dom_sf"/>
</dbReference>
<dbReference type="GO" id="GO:0005524">
    <property type="term" value="F:ATP binding"/>
    <property type="evidence" value="ECO:0007669"/>
    <property type="project" value="UniProtKB-UniRule"/>
</dbReference>
<evidence type="ECO:0000259" key="8">
    <source>
        <dbReference type="Pfam" id="PF05191"/>
    </source>
</evidence>
<dbReference type="NCBIfam" id="NF001381">
    <property type="entry name" value="PRK00279.1-3"/>
    <property type="match status" value="1"/>
</dbReference>
<feature type="binding site" evidence="5">
    <location>
        <position position="149"/>
    </location>
    <ligand>
        <name>Zn(2+)</name>
        <dbReference type="ChEBI" id="CHEBI:29105"/>
        <note>structural</note>
    </ligand>
</feature>
<protein>
    <recommendedName>
        <fullName evidence="5 7">Adenylate kinase</fullName>
        <shortName evidence="5">AK</shortName>
        <ecNumber evidence="5 7">2.7.4.3</ecNumber>
    </recommendedName>
    <alternativeName>
        <fullName evidence="5">ATP-AMP transphosphorylase</fullName>
    </alternativeName>
    <alternativeName>
        <fullName evidence="5">ATP:AMP phosphotransferase</fullName>
    </alternativeName>
    <alternativeName>
        <fullName evidence="5">Adenylate monophosphate kinase</fullName>
    </alternativeName>
</protein>
<feature type="binding site" evidence="5">
    <location>
        <position position="129"/>
    </location>
    <ligand>
        <name>Zn(2+)</name>
        <dbReference type="ChEBI" id="CHEBI:29105"/>
        <note>structural</note>
    </ligand>
</feature>
<keyword evidence="5" id="KW-0862">Zinc</keyword>
<dbReference type="Pfam" id="PF05191">
    <property type="entry name" value="ADK_lid"/>
    <property type="match status" value="1"/>
</dbReference>
<dbReference type="PANTHER" id="PTHR23359">
    <property type="entry name" value="NUCLEOTIDE KINASE"/>
    <property type="match status" value="1"/>
</dbReference>
<evidence type="ECO:0000256" key="4">
    <source>
        <dbReference type="ARBA" id="ARBA00022777"/>
    </source>
</evidence>
<dbReference type="InterPro" id="IPR006259">
    <property type="entry name" value="Adenyl_kin_sub"/>
</dbReference>
<comment type="catalytic activity">
    <reaction evidence="5 7">
        <text>AMP + ATP = 2 ADP</text>
        <dbReference type="Rhea" id="RHEA:12973"/>
        <dbReference type="ChEBI" id="CHEBI:30616"/>
        <dbReference type="ChEBI" id="CHEBI:456215"/>
        <dbReference type="ChEBI" id="CHEBI:456216"/>
        <dbReference type="EC" id="2.7.4.3"/>
    </reaction>
</comment>